<dbReference type="SUPFAM" id="SSF53720">
    <property type="entry name" value="ALDH-like"/>
    <property type="match status" value="1"/>
</dbReference>
<keyword evidence="3" id="KW-0560">Oxidoreductase</keyword>
<dbReference type="Gene3D" id="3.40.605.10">
    <property type="entry name" value="Aldehyde Dehydrogenase, Chain A, domain 1"/>
    <property type="match status" value="1"/>
</dbReference>
<evidence type="ECO:0000313" key="6">
    <source>
        <dbReference type="EMBL" id="MFB0834869.1"/>
    </source>
</evidence>
<evidence type="ECO:0000256" key="2">
    <source>
        <dbReference type="ARBA" id="ARBA00009986"/>
    </source>
</evidence>
<sequence length="710" mass="75048">MTTQTAELVPSYVQGGWWTPASGDGSTLVLDANTGEELASVSTEGLDLAAVVEYGRTVGQAALGGSTIHERALMLKELAQFLNGRREELYQLSFRTGATKIDSMVDIDGGIGVLFTFSSKGRRELPNSNVIVDGAMEVLSKDGSFAGEHIYTRIPGVAAQINAFNFPVWGMLEKFAPAFIAGVPTIVKPATPTGYVTEAVVRLMAESGILPEGSLQLISGSARTLLDVLDYRDMVSFTGSASTARALKSHRNVLEGGVRFTAETDSLNAAILGPDAVPGTPEFDAFVKAVTTEITVKAGQKCTAIRRTIVPRALVDDVVRAVGERIDQRVVLGDPRGEGVTMGALASLEQLRDVRGAVEEMLAAGGELAYGTLDAPVVRTASGEEKVVEAGAFMSPLLLTWDDVENESVHSREAFGPVASVIGYTDLDDAIRLAAKGSGSLVATVCTNDGETARVLTTGIAGHHGRVHILNRETARSSTGHGSPVPHLVHGGPGRAGGGEELGGIRSVKHHMQRTAVQGSPNMLTAVTGVWHTGADRNLAGDAEFGGVEGAVHPFRKSLAELRIGDGFASPLRRVTQEDIAAFARETGDTFYAHVDPAAAEANPFFPGTVAHGYLLVAWGAGLFVEPAPGPVLANYGLENLRFITPVPAGDSVRITLTAKRITPRVTDEYGEVCWDAVINNQDGEIVATYDVLTLVEKEDTIYRNWPATA</sequence>
<dbReference type="NCBIfam" id="TIGR02278">
    <property type="entry name" value="PaaN-DH"/>
    <property type="match status" value="1"/>
</dbReference>
<dbReference type="InterPro" id="IPR016162">
    <property type="entry name" value="Ald_DH_N"/>
</dbReference>
<dbReference type="InterPro" id="IPR016163">
    <property type="entry name" value="Ald_DH_C"/>
</dbReference>
<evidence type="ECO:0000256" key="1">
    <source>
        <dbReference type="ARBA" id="ARBA00005254"/>
    </source>
</evidence>
<dbReference type="Gene3D" id="3.10.129.10">
    <property type="entry name" value="Hotdog Thioesterase"/>
    <property type="match status" value="1"/>
</dbReference>
<organism evidence="6 7">
    <name type="scientific">Arthrobacter halodurans</name>
    <dbReference type="NCBI Taxonomy" id="516699"/>
    <lineage>
        <taxon>Bacteria</taxon>
        <taxon>Bacillati</taxon>
        <taxon>Actinomycetota</taxon>
        <taxon>Actinomycetes</taxon>
        <taxon>Micrococcales</taxon>
        <taxon>Micrococcaceae</taxon>
        <taxon>Arthrobacter</taxon>
    </lineage>
</organism>
<dbReference type="InterPro" id="IPR002539">
    <property type="entry name" value="MaoC-like_dom"/>
</dbReference>
<dbReference type="PANTHER" id="PTHR43111">
    <property type="entry name" value="ALDEHYDE DEHYDROGENASE B-RELATED"/>
    <property type="match status" value="1"/>
</dbReference>
<dbReference type="Pfam" id="PF00171">
    <property type="entry name" value="Aldedh"/>
    <property type="match status" value="1"/>
</dbReference>
<evidence type="ECO:0000256" key="3">
    <source>
        <dbReference type="ARBA" id="ARBA00023002"/>
    </source>
</evidence>
<dbReference type="SUPFAM" id="SSF54637">
    <property type="entry name" value="Thioesterase/thiol ester dehydrase-isomerase"/>
    <property type="match status" value="1"/>
</dbReference>
<keyword evidence="7" id="KW-1185">Reference proteome</keyword>
<comment type="similarity">
    <text evidence="2">Belongs to the aldehyde dehydrogenase family.</text>
</comment>
<dbReference type="EMBL" id="JBHDLJ010000006">
    <property type="protein sequence ID" value="MFB0834869.1"/>
    <property type="molecule type" value="Genomic_DNA"/>
</dbReference>
<feature type="domain" description="MaoC-like" evidence="5">
    <location>
        <begin position="571"/>
        <end position="661"/>
    </location>
</feature>
<comment type="caution">
    <text evidence="6">The sequence shown here is derived from an EMBL/GenBank/DDBJ whole genome shotgun (WGS) entry which is preliminary data.</text>
</comment>
<evidence type="ECO:0000259" key="4">
    <source>
        <dbReference type="Pfam" id="PF00171"/>
    </source>
</evidence>
<dbReference type="Pfam" id="PF01575">
    <property type="entry name" value="MaoC_dehydratas"/>
    <property type="match status" value="1"/>
</dbReference>
<feature type="domain" description="Aldehyde dehydrogenase" evidence="4">
    <location>
        <begin position="20"/>
        <end position="510"/>
    </location>
</feature>
<protein>
    <submittedName>
        <fullName evidence="6">Phenylacetic acid degradation bifunctional protein PaaZ</fullName>
    </submittedName>
</protein>
<dbReference type="InterPro" id="IPR016161">
    <property type="entry name" value="Ald_DH/histidinol_DH"/>
</dbReference>
<dbReference type="InterPro" id="IPR015590">
    <property type="entry name" value="Aldehyde_DH_dom"/>
</dbReference>
<dbReference type="PANTHER" id="PTHR43111:SF1">
    <property type="entry name" value="ALDEHYDE DEHYDROGENASE B-RELATED"/>
    <property type="match status" value="1"/>
</dbReference>
<accession>A0ABV4UMJ7</accession>
<comment type="similarity">
    <text evidence="1">Belongs to the enoyl-CoA hydratase/isomerase family.</text>
</comment>
<gene>
    <name evidence="6" type="primary">paaZ</name>
    <name evidence="6" type="ORF">ACETWP_09735</name>
</gene>
<dbReference type="InterPro" id="IPR029069">
    <property type="entry name" value="HotDog_dom_sf"/>
</dbReference>
<evidence type="ECO:0000313" key="7">
    <source>
        <dbReference type="Proteomes" id="UP001575652"/>
    </source>
</evidence>
<dbReference type="Gene3D" id="3.40.309.10">
    <property type="entry name" value="Aldehyde Dehydrogenase, Chain A, domain 2"/>
    <property type="match status" value="1"/>
</dbReference>
<reference evidence="6 7" key="1">
    <citation type="submission" date="2024-09" db="EMBL/GenBank/DDBJ databases">
        <authorList>
            <person name="Salinas-Garcia M.A."/>
            <person name="Prieme A."/>
        </authorList>
    </citation>
    <scope>NUCLEOTIDE SEQUENCE [LARGE SCALE GENOMIC DNA]</scope>
    <source>
        <strain evidence="6 7">DSM 21081</strain>
    </source>
</reference>
<name>A0ABV4UMJ7_9MICC</name>
<evidence type="ECO:0000259" key="5">
    <source>
        <dbReference type="Pfam" id="PF01575"/>
    </source>
</evidence>
<proteinExistence type="inferred from homology"/>
<dbReference type="NCBIfam" id="NF008868">
    <property type="entry name" value="PRK11903.1"/>
    <property type="match status" value="1"/>
</dbReference>
<dbReference type="InterPro" id="IPR011966">
    <property type="entry name" value="PaaN-DH"/>
</dbReference>
<dbReference type="CDD" id="cd07128">
    <property type="entry name" value="ALDH_MaoC-N"/>
    <property type="match status" value="1"/>
</dbReference>
<dbReference type="RefSeq" id="WP_373972036.1">
    <property type="nucleotide sequence ID" value="NZ_JBHDLJ010000006.1"/>
</dbReference>
<dbReference type="Proteomes" id="UP001575652">
    <property type="component" value="Unassembled WGS sequence"/>
</dbReference>